<keyword evidence="2 5" id="KW-0540">Nuclease</keyword>
<evidence type="ECO:0000313" key="9">
    <source>
        <dbReference type="EMBL" id="MEE6147193.1"/>
    </source>
</evidence>
<dbReference type="InterPro" id="IPR020579">
    <property type="entry name" value="Exonuc_VII_lsu_C"/>
</dbReference>
<dbReference type="InterPro" id="IPR003753">
    <property type="entry name" value="Exonuc_VII_L"/>
</dbReference>
<dbReference type="Pfam" id="PF02601">
    <property type="entry name" value="Exonuc_VII_L"/>
    <property type="match status" value="1"/>
</dbReference>
<evidence type="ECO:0000256" key="2">
    <source>
        <dbReference type="ARBA" id="ARBA00022722"/>
    </source>
</evidence>
<reference evidence="9 10" key="1">
    <citation type="submission" date="2024-01" db="EMBL/GenBank/DDBJ databases">
        <title>Description of Olsenella sp. nov., isolated from pig feces.</title>
        <authorList>
            <person name="Chang Y.-H."/>
        </authorList>
    </citation>
    <scope>NUCLEOTIDE SEQUENCE [LARGE SCALE GENOMIC DNA]</scope>
    <source>
        <strain evidence="9 10">YH-ols2223</strain>
    </source>
</reference>
<dbReference type="InterPro" id="IPR025824">
    <property type="entry name" value="OB-fold_nuc-bd_dom"/>
</dbReference>
<comment type="subcellular location">
    <subcellularLocation>
        <location evidence="5 6">Cytoplasm</location>
    </subcellularLocation>
</comment>
<dbReference type="EMBL" id="JAZGJQ010000003">
    <property type="protein sequence ID" value="MEE6147193.1"/>
    <property type="molecule type" value="Genomic_DNA"/>
</dbReference>
<comment type="similarity">
    <text evidence="5 6">Belongs to the XseA family.</text>
</comment>
<protein>
    <recommendedName>
        <fullName evidence="5">Exodeoxyribonuclease 7 large subunit</fullName>
        <ecNumber evidence="5">3.1.11.6</ecNumber>
    </recommendedName>
    <alternativeName>
        <fullName evidence="5">Exodeoxyribonuclease VII large subunit</fullName>
        <shortName evidence="5">Exonuclease VII large subunit</shortName>
    </alternativeName>
</protein>
<feature type="domain" description="Exonuclease VII large subunit C-terminal" evidence="7">
    <location>
        <begin position="126"/>
        <end position="439"/>
    </location>
</feature>
<evidence type="ECO:0000256" key="4">
    <source>
        <dbReference type="ARBA" id="ARBA00022839"/>
    </source>
</evidence>
<dbReference type="EC" id="3.1.11.6" evidence="5"/>
<dbReference type="PANTHER" id="PTHR30008:SF0">
    <property type="entry name" value="EXODEOXYRIBONUCLEASE 7 LARGE SUBUNIT"/>
    <property type="match status" value="1"/>
</dbReference>
<dbReference type="HAMAP" id="MF_00378">
    <property type="entry name" value="Exonuc_7_L"/>
    <property type="match status" value="1"/>
</dbReference>
<evidence type="ECO:0000256" key="5">
    <source>
        <dbReference type="HAMAP-Rule" id="MF_00378"/>
    </source>
</evidence>
<keyword evidence="4 5" id="KW-0269">Exonuclease</keyword>
<dbReference type="PANTHER" id="PTHR30008">
    <property type="entry name" value="EXODEOXYRIBONUCLEASE 7 LARGE SUBUNIT"/>
    <property type="match status" value="1"/>
</dbReference>
<keyword evidence="3 5" id="KW-0378">Hydrolase</keyword>
<accession>A0ABU7R9J4</accession>
<sequence>MAAEDKVTLSVSDAVSLAKQRVASTPTLVVTGEVTGFRGPNARSGHCYFQVKDDQSAMDVIVWKGTYQHAGIDLRDGMELELSGRFDVYQRTGRLSFVARSVSVAGEGLLRQRVAELARRLEREGLMDPARKRPIPRFCTRVAVVTSLSGSVIDDVKRTLSRRNPLVEIDEVGCKVQGEGAPATIIRALAVAAAARPEAILLVRGGGSFEDLMTFNDEALARAVAACPVPVVTGIGHEPDTSICDMVADRRASTPTAAAESVAPAIDEVVETINARQDRLGKAVATMVARESQRVEELGARAGRSERARLGREEVYVGSLASRRVFREPMSMVTDRLDQLRMSEQRLHDAIPTSLQRRRRALDQDATRLIDVGPRLLRPYESDLARLASSLDALSPLKVLGRGYAIARDAEGHVISDAGQVERGDGIEVLLGRGSVKAQVTEKREGR</sequence>
<evidence type="ECO:0000313" key="10">
    <source>
        <dbReference type="Proteomes" id="UP001332931"/>
    </source>
</evidence>
<dbReference type="CDD" id="cd04489">
    <property type="entry name" value="ExoVII_LU_OBF"/>
    <property type="match status" value="1"/>
</dbReference>
<gene>
    <name evidence="5 9" type="primary">xseA</name>
    <name evidence="9" type="ORF">VXJ25_04185</name>
</gene>
<keyword evidence="10" id="KW-1185">Reference proteome</keyword>
<proteinExistence type="inferred from homology"/>
<dbReference type="Proteomes" id="UP001332931">
    <property type="component" value="Unassembled WGS sequence"/>
</dbReference>
<comment type="function">
    <text evidence="5">Bidirectionally degrades single-stranded DNA into large acid-insoluble oligonucleotides, which are then degraded further into small acid-soluble oligonucleotides.</text>
</comment>
<keyword evidence="1 5" id="KW-0963">Cytoplasm</keyword>
<evidence type="ECO:0000256" key="6">
    <source>
        <dbReference type="RuleBase" id="RU004355"/>
    </source>
</evidence>
<name>A0ABU7R9J4_9ACTN</name>
<organism evidence="9 10">
    <name type="scientific">Olsenella absiana</name>
    <dbReference type="NCBI Taxonomy" id="3115222"/>
    <lineage>
        <taxon>Bacteria</taxon>
        <taxon>Bacillati</taxon>
        <taxon>Actinomycetota</taxon>
        <taxon>Coriobacteriia</taxon>
        <taxon>Coriobacteriales</taxon>
        <taxon>Atopobiaceae</taxon>
        <taxon>Olsenella</taxon>
    </lineage>
</organism>
<evidence type="ECO:0000259" key="7">
    <source>
        <dbReference type="Pfam" id="PF02601"/>
    </source>
</evidence>
<comment type="catalytic activity">
    <reaction evidence="5 6">
        <text>Exonucleolytic cleavage in either 5'- to 3'- or 3'- to 5'-direction to yield nucleoside 5'-phosphates.</text>
        <dbReference type="EC" id="3.1.11.6"/>
    </reaction>
</comment>
<dbReference type="RefSeq" id="WP_330957959.1">
    <property type="nucleotide sequence ID" value="NZ_JAZGJQ010000003.1"/>
</dbReference>
<dbReference type="GO" id="GO:0008855">
    <property type="term" value="F:exodeoxyribonuclease VII activity"/>
    <property type="evidence" value="ECO:0007669"/>
    <property type="project" value="UniProtKB-EC"/>
</dbReference>
<evidence type="ECO:0000256" key="1">
    <source>
        <dbReference type="ARBA" id="ARBA00022490"/>
    </source>
</evidence>
<evidence type="ECO:0000256" key="3">
    <source>
        <dbReference type="ARBA" id="ARBA00022801"/>
    </source>
</evidence>
<comment type="subunit">
    <text evidence="5">Heterooligomer composed of large and small subunits.</text>
</comment>
<feature type="domain" description="OB-fold nucleic acid binding" evidence="8">
    <location>
        <begin position="9"/>
        <end position="102"/>
    </location>
</feature>
<dbReference type="NCBIfam" id="TIGR00237">
    <property type="entry name" value="xseA"/>
    <property type="match status" value="1"/>
</dbReference>
<dbReference type="Pfam" id="PF13742">
    <property type="entry name" value="tRNA_anti_2"/>
    <property type="match status" value="1"/>
</dbReference>
<evidence type="ECO:0000259" key="8">
    <source>
        <dbReference type="Pfam" id="PF13742"/>
    </source>
</evidence>
<comment type="caution">
    <text evidence="9">The sequence shown here is derived from an EMBL/GenBank/DDBJ whole genome shotgun (WGS) entry which is preliminary data.</text>
</comment>